<organism evidence="2">
    <name type="scientific">uncultured Rubrobacteraceae bacterium</name>
    <dbReference type="NCBI Taxonomy" id="349277"/>
    <lineage>
        <taxon>Bacteria</taxon>
        <taxon>Bacillati</taxon>
        <taxon>Actinomycetota</taxon>
        <taxon>Rubrobacteria</taxon>
        <taxon>Rubrobacterales</taxon>
        <taxon>Rubrobacteraceae</taxon>
        <taxon>environmental samples</taxon>
    </lineage>
</organism>
<feature type="non-terminal residue" evidence="2">
    <location>
        <position position="60"/>
    </location>
</feature>
<evidence type="ECO:0000256" key="1">
    <source>
        <dbReference type="SAM" id="Phobius"/>
    </source>
</evidence>
<keyword evidence="1" id="KW-0472">Membrane</keyword>
<dbReference type="AlphaFoldDB" id="A0A6J4P1V2"/>
<feature type="transmembrane region" description="Helical" evidence="1">
    <location>
        <begin position="20"/>
        <end position="39"/>
    </location>
</feature>
<sequence>MPAVLGDIVDEGQRRRPLRVVGLEALGLLALLLAGALLLRNCGVDGQSVLAAVEVGDCNG</sequence>
<keyword evidence="1" id="KW-0812">Transmembrane</keyword>
<evidence type="ECO:0000313" key="2">
    <source>
        <dbReference type="EMBL" id="CAA9402687.1"/>
    </source>
</evidence>
<keyword evidence="1" id="KW-1133">Transmembrane helix</keyword>
<reference evidence="2" key="1">
    <citation type="submission" date="2020-02" db="EMBL/GenBank/DDBJ databases">
        <authorList>
            <person name="Meier V. D."/>
        </authorList>
    </citation>
    <scope>NUCLEOTIDE SEQUENCE</scope>
    <source>
        <strain evidence="2">AVDCRST_MAG82</strain>
    </source>
</reference>
<dbReference type="EMBL" id="CADCVA010000041">
    <property type="protein sequence ID" value="CAA9402687.1"/>
    <property type="molecule type" value="Genomic_DNA"/>
</dbReference>
<proteinExistence type="predicted"/>
<gene>
    <name evidence="2" type="ORF">AVDCRST_MAG82-295</name>
</gene>
<protein>
    <submittedName>
        <fullName evidence="2">Uncharacterized protein</fullName>
    </submittedName>
</protein>
<accession>A0A6J4P1V2</accession>
<name>A0A6J4P1V2_9ACTN</name>